<dbReference type="Proteomes" id="UP000019247">
    <property type="component" value="Unassembled WGS sequence"/>
</dbReference>
<accession>W6T9V2</accession>
<comment type="caution">
    <text evidence="1">The sequence shown here is derived from an EMBL/GenBank/DDBJ whole genome shotgun (WGS) entry which is preliminary data.</text>
</comment>
<evidence type="ECO:0000313" key="2">
    <source>
        <dbReference type="Proteomes" id="UP000019247"/>
    </source>
</evidence>
<protein>
    <submittedName>
        <fullName evidence="1">Uncharacterized protein</fullName>
    </submittedName>
</protein>
<dbReference type="EMBL" id="AWWK01000027">
    <property type="protein sequence ID" value="ETY74683.1"/>
    <property type="molecule type" value="Genomic_DNA"/>
</dbReference>
<sequence>MSVVIPAAVATGPSQKAVSDLTLKLSKTRQSSKMSVA</sequence>
<dbReference type="PATRIC" id="fig|1400520.3.peg.1151"/>
<dbReference type="STRING" id="1400520.LFAB_05890"/>
<reference evidence="1 2" key="1">
    <citation type="journal article" date="2014" name="Genome Announc.">
        <title>Genome Sequence of Lactobacillus fabifermentans Strain T30PCM01, Isolated from Fermenting Grape Marc.</title>
        <authorList>
            <person name="Treu L."/>
            <person name="Vendramin V."/>
            <person name="Bovo B."/>
            <person name="Giacomini A."/>
            <person name="Corich V."/>
            <person name="Campanaro S."/>
        </authorList>
    </citation>
    <scope>NUCLEOTIDE SEQUENCE [LARGE SCALE GENOMIC DNA]</scope>
    <source>
        <strain evidence="1 2">T30PCM01</strain>
    </source>
</reference>
<proteinExistence type="predicted"/>
<dbReference type="HOGENOM" id="CLU_3345010_0_0_9"/>
<name>W6T9V2_9LACO</name>
<evidence type="ECO:0000313" key="1">
    <source>
        <dbReference type="EMBL" id="ETY74683.1"/>
    </source>
</evidence>
<dbReference type="AlphaFoldDB" id="W6T9V2"/>
<gene>
    <name evidence="1" type="ORF">LFAB_05890</name>
</gene>
<organism evidence="1 2">
    <name type="scientific">Lactiplantibacillus fabifermentans T30PCM01</name>
    <dbReference type="NCBI Taxonomy" id="1400520"/>
    <lineage>
        <taxon>Bacteria</taxon>
        <taxon>Bacillati</taxon>
        <taxon>Bacillota</taxon>
        <taxon>Bacilli</taxon>
        <taxon>Lactobacillales</taxon>
        <taxon>Lactobacillaceae</taxon>
        <taxon>Lactiplantibacillus</taxon>
    </lineage>
</organism>